<evidence type="ECO:0000256" key="16">
    <source>
        <dbReference type="SAM" id="MobiDB-lite"/>
    </source>
</evidence>
<evidence type="ECO:0000256" key="10">
    <source>
        <dbReference type="ARBA" id="ARBA00022842"/>
    </source>
</evidence>
<evidence type="ECO:0000259" key="18">
    <source>
        <dbReference type="PROSITE" id="PS51192"/>
    </source>
</evidence>
<keyword evidence="22" id="KW-1185">Reference proteome</keyword>
<dbReference type="SUPFAM" id="SSF69065">
    <property type="entry name" value="RNase III domain-like"/>
    <property type="match status" value="2"/>
</dbReference>
<dbReference type="GO" id="GO:0051607">
    <property type="term" value="P:defense response to virus"/>
    <property type="evidence" value="ECO:0007669"/>
    <property type="project" value="UniProtKB-KW"/>
</dbReference>
<keyword evidence="3" id="KW-0930">Antiviral protein</keyword>
<dbReference type="CDD" id="cd18802">
    <property type="entry name" value="SF2_C_dicer"/>
    <property type="match status" value="1"/>
</dbReference>
<evidence type="ECO:0000256" key="8">
    <source>
        <dbReference type="ARBA" id="ARBA00022806"/>
    </source>
</evidence>
<evidence type="ECO:0000256" key="6">
    <source>
        <dbReference type="ARBA" id="ARBA00022741"/>
    </source>
</evidence>
<dbReference type="SMART" id="SM00487">
    <property type="entry name" value="DEXDc"/>
    <property type="match status" value="1"/>
</dbReference>
<evidence type="ECO:0000256" key="12">
    <source>
        <dbReference type="ARBA" id="ARBA00023118"/>
    </source>
</evidence>
<dbReference type="EMBL" id="KV878592">
    <property type="protein sequence ID" value="OJJ55581.1"/>
    <property type="molecule type" value="Genomic_DNA"/>
</dbReference>
<dbReference type="OrthoDB" id="416741at2759"/>
<evidence type="ECO:0000256" key="3">
    <source>
        <dbReference type="ARBA" id="ARBA00022721"/>
    </source>
</evidence>
<evidence type="ECO:0000259" key="17">
    <source>
        <dbReference type="PROSITE" id="PS50142"/>
    </source>
</evidence>
<accession>A0A1L9T865</accession>
<dbReference type="InterPro" id="IPR000999">
    <property type="entry name" value="RNase_III_dom"/>
</dbReference>
<keyword evidence="6" id="KW-0547">Nucleotide-binding</keyword>
<feature type="domain" description="RNase III" evidence="17">
    <location>
        <begin position="1058"/>
        <end position="1252"/>
    </location>
</feature>
<evidence type="ECO:0000256" key="4">
    <source>
        <dbReference type="ARBA" id="ARBA00022723"/>
    </source>
</evidence>
<feature type="domain" description="Helicase ATP-binding" evidence="18">
    <location>
        <begin position="23"/>
        <end position="203"/>
    </location>
</feature>
<dbReference type="InterPro" id="IPR027417">
    <property type="entry name" value="P-loop_NTPase"/>
</dbReference>
<reference evidence="22" key="1">
    <citation type="journal article" date="2017" name="Genome Biol.">
        <title>Comparative genomics reveals high biological diversity and specific adaptations in the industrially and medically important fungal genus Aspergillus.</title>
        <authorList>
            <person name="de Vries R.P."/>
            <person name="Riley R."/>
            <person name="Wiebenga A."/>
            <person name="Aguilar-Osorio G."/>
            <person name="Amillis S."/>
            <person name="Uchima C.A."/>
            <person name="Anderluh G."/>
            <person name="Asadollahi M."/>
            <person name="Askin M."/>
            <person name="Barry K."/>
            <person name="Battaglia E."/>
            <person name="Bayram O."/>
            <person name="Benocci T."/>
            <person name="Braus-Stromeyer S.A."/>
            <person name="Caldana C."/>
            <person name="Canovas D."/>
            <person name="Cerqueira G.C."/>
            <person name="Chen F."/>
            <person name="Chen W."/>
            <person name="Choi C."/>
            <person name="Clum A."/>
            <person name="Dos Santos R.A."/>
            <person name="Damasio A.R."/>
            <person name="Diallinas G."/>
            <person name="Emri T."/>
            <person name="Fekete E."/>
            <person name="Flipphi M."/>
            <person name="Freyberg S."/>
            <person name="Gallo A."/>
            <person name="Gournas C."/>
            <person name="Habgood R."/>
            <person name="Hainaut M."/>
            <person name="Harispe M.L."/>
            <person name="Henrissat B."/>
            <person name="Hilden K.S."/>
            <person name="Hope R."/>
            <person name="Hossain A."/>
            <person name="Karabika E."/>
            <person name="Karaffa L."/>
            <person name="Karanyi Z."/>
            <person name="Krasevec N."/>
            <person name="Kuo A."/>
            <person name="Kusch H."/>
            <person name="LaButti K."/>
            <person name="Lagendijk E.L."/>
            <person name="Lapidus A."/>
            <person name="Levasseur A."/>
            <person name="Lindquist E."/>
            <person name="Lipzen A."/>
            <person name="Logrieco A.F."/>
            <person name="MacCabe A."/>
            <person name="Maekelae M.R."/>
            <person name="Malavazi I."/>
            <person name="Melin P."/>
            <person name="Meyer V."/>
            <person name="Mielnichuk N."/>
            <person name="Miskei M."/>
            <person name="Molnar A.P."/>
            <person name="Mule G."/>
            <person name="Ngan C.Y."/>
            <person name="Orejas M."/>
            <person name="Orosz E."/>
            <person name="Ouedraogo J.P."/>
            <person name="Overkamp K.M."/>
            <person name="Park H.-S."/>
            <person name="Perrone G."/>
            <person name="Piumi F."/>
            <person name="Punt P.J."/>
            <person name="Ram A.F."/>
            <person name="Ramon A."/>
            <person name="Rauscher S."/>
            <person name="Record E."/>
            <person name="Riano-Pachon D.M."/>
            <person name="Robert V."/>
            <person name="Roehrig J."/>
            <person name="Ruller R."/>
            <person name="Salamov A."/>
            <person name="Salih N.S."/>
            <person name="Samson R.A."/>
            <person name="Sandor E."/>
            <person name="Sanguinetti M."/>
            <person name="Schuetze T."/>
            <person name="Sepcic K."/>
            <person name="Shelest E."/>
            <person name="Sherlock G."/>
            <person name="Sophianopoulou V."/>
            <person name="Squina F.M."/>
            <person name="Sun H."/>
            <person name="Susca A."/>
            <person name="Todd R.B."/>
            <person name="Tsang A."/>
            <person name="Unkles S.E."/>
            <person name="van de Wiele N."/>
            <person name="van Rossen-Uffink D."/>
            <person name="Oliveira J.V."/>
            <person name="Vesth T.C."/>
            <person name="Visser J."/>
            <person name="Yu J.-H."/>
            <person name="Zhou M."/>
            <person name="Andersen M.R."/>
            <person name="Archer D.B."/>
            <person name="Baker S.E."/>
            <person name="Benoit I."/>
            <person name="Brakhage A.A."/>
            <person name="Braus G.H."/>
            <person name="Fischer R."/>
            <person name="Frisvad J.C."/>
            <person name="Goldman G.H."/>
            <person name="Houbraken J."/>
            <person name="Oakley B."/>
            <person name="Pocsi I."/>
            <person name="Scazzocchio C."/>
            <person name="Seiboth B."/>
            <person name="vanKuyk P.A."/>
            <person name="Wortman J."/>
            <person name="Dyer P.S."/>
            <person name="Grigoriev I.V."/>
        </authorList>
    </citation>
    <scope>NUCLEOTIDE SEQUENCE [LARGE SCALE GENOMIC DNA]</scope>
    <source>
        <strain evidence="22">CBS 593.65</strain>
    </source>
</reference>
<dbReference type="PROSITE" id="PS00517">
    <property type="entry name" value="RNASE_3_1"/>
    <property type="match status" value="1"/>
</dbReference>
<dbReference type="InterPro" id="IPR011545">
    <property type="entry name" value="DEAD/DEAH_box_helicase_dom"/>
</dbReference>
<protein>
    <recommendedName>
        <fullName evidence="23">Dicer-like protein 2</fullName>
    </recommendedName>
</protein>
<evidence type="ECO:0000256" key="14">
    <source>
        <dbReference type="ARBA" id="ARBA00025403"/>
    </source>
</evidence>
<keyword evidence="12" id="KW-0051">Antiviral defense</keyword>
<dbReference type="PANTHER" id="PTHR14950">
    <property type="entry name" value="DICER-RELATED"/>
    <property type="match status" value="1"/>
</dbReference>
<dbReference type="InterPro" id="IPR001650">
    <property type="entry name" value="Helicase_C-like"/>
</dbReference>
<evidence type="ECO:0000256" key="2">
    <source>
        <dbReference type="ARBA" id="ARBA00001946"/>
    </source>
</evidence>
<dbReference type="GO" id="GO:0004525">
    <property type="term" value="F:ribonuclease III activity"/>
    <property type="evidence" value="ECO:0007669"/>
    <property type="project" value="InterPro"/>
</dbReference>
<evidence type="ECO:0000313" key="22">
    <source>
        <dbReference type="Proteomes" id="UP000184356"/>
    </source>
</evidence>
<feature type="domain" description="RNase III" evidence="17">
    <location>
        <begin position="889"/>
        <end position="1018"/>
    </location>
</feature>
<evidence type="ECO:0000256" key="7">
    <source>
        <dbReference type="ARBA" id="ARBA00022801"/>
    </source>
</evidence>
<evidence type="ECO:0000259" key="19">
    <source>
        <dbReference type="PROSITE" id="PS51194"/>
    </source>
</evidence>
<dbReference type="GO" id="GO:0005524">
    <property type="term" value="F:ATP binding"/>
    <property type="evidence" value="ECO:0007669"/>
    <property type="project" value="UniProtKB-KW"/>
</dbReference>
<dbReference type="STRING" id="1036612.A0A1L9T865"/>
<dbReference type="Pfam" id="PF03368">
    <property type="entry name" value="Dicer_dimer"/>
    <property type="match status" value="1"/>
</dbReference>
<dbReference type="InterPro" id="IPR005034">
    <property type="entry name" value="Dicer_dimerisation"/>
</dbReference>
<keyword evidence="7" id="KW-0378">Hydrolase</keyword>
<feature type="domain" description="Helicase C-terminal" evidence="19">
    <location>
        <begin position="340"/>
        <end position="506"/>
    </location>
</feature>
<evidence type="ECO:0000256" key="11">
    <source>
        <dbReference type="ARBA" id="ARBA00022884"/>
    </source>
</evidence>
<keyword evidence="5" id="KW-0677">Repeat</keyword>
<dbReference type="InterPro" id="IPR036389">
    <property type="entry name" value="RNase_III_sf"/>
</dbReference>
<evidence type="ECO:0000313" key="21">
    <source>
        <dbReference type="EMBL" id="OJJ55581.1"/>
    </source>
</evidence>
<dbReference type="CDD" id="cd00593">
    <property type="entry name" value="RIBOc"/>
    <property type="match status" value="2"/>
</dbReference>
<keyword evidence="10" id="KW-0460">Magnesium</keyword>
<keyword evidence="9" id="KW-0067">ATP-binding</keyword>
<name>A0A1L9T865_9EURO</name>
<evidence type="ECO:0008006" key="23">
    <source>
        <dbReference type="Google" id="ProtNLM"/>
    </source>
</evidence>
<dbReference type="PROSITE" id="PS51192">
    <property type="entry name" value="HELICASE_ATP_BIND_1"/>
    <property type="match status" value="1"/>
</dbReference>
<evidence type="ECO:0000256" key="9">
    <source>
        <dbReference type="ARBA" id="ARBA00022840"/>
    </source>
</evidence>
<dbReference type="GO" id="GO:0003723">
    <property type="term" value="F:RNA binding"/>
    <property type="evidence" value="ECO:0007669"/>
    <property type="project" value="UniProtKB-UniRule"/>
</dbReference>
<dbReference type="GO" id="GO:0030422">
    <property type="term" value="P:siRNA processing"/>
    <property type="evidence" value="ECO:0007669"/>
    <property type="project" value="TreeGrafter"/>
</dbReference>
<dbReference type="InterPro" id="IPR014001">
    <property type="entry name" value="Helicase_ATP-bd"/>
</dbReference>
<dbReference type="PANTHER" id="PTHR14950:SF37">
    <property type="entry name" value="ENDORIBONUCLEASE DICER"/>
    <property type="match status" value="1"/>
</dbReference>
<evidence type="ECO:0000256" key="13">
    <source>
        <dbReference type="ARBA" id="ARBA00023211"/>
    </source>
</evidence>
<dbReference type="FunFam" id="3.40.50.300:FF:001669">
    <property type="entry name" value="Dicer-like protein 1"/>
    <property type="match status" value="1"/>
</dbReference>
<dbReference type="Proteomes" id="UP000184356">
    <property type="component" value="Unassembled WGS sequence"/>
</dbReference>
<dbReference type="GO" id="GO:0004386">
    <property type="term" value="F:helicase activity"/>
    <property type="evidence" value="ECO:0007669"/>
    <property type="project" value="UniProtKB-KW"/>
</dbReference>
<proteinExistence type="inferred from homology"/>
<dbReference type="Gene3D" id="3.30.160.380">
    <property type="entry name" value="Dicer dimerisation domain"/>
    <property type="match status" value="1"/>
</dbReference>
<feature type="region of interest" description="Disordered" evidence="16">
    <location>
        <begin position="1318"/>
        <end position="1341"/>
    </location>
</feature>
<dbReference type="GO" id="GO:0005634">
    <property type="term" value="C:nucleus"/>
    <property type="evidence" value="ECO:0007669"/>
    <property type="project" value="TreeGrafter"/>
</dbReference>
<dbReference type="PROSITE" id="PS51194">
    <property type="entry name" value="HELICASE_CTER"/>
    <property type="match status" value="1"/>
</dbReference>
<comment type="cofactor">
    <cofactor evidence="2">
        <name>Mg(2+)</name>
        <dbReference type="ChEBI" id="CHEBI:18420"/>
    </cofactor>
</comment>
<dbReference type="VEuPathDB" id="FungiDB:ASPSYDRAFT_158697"/>
<sequence length="1409" mass="158203">MAFVPSGAHPDPGYRARSYQLEMFEASLKDNIVVAMGTGSGKTHIALLRIMHELENGDGNKLIWFLAPTVALCLQQHRAISQHIPAAKSRTLTGLDKVELWTEQVIWDSVLSDIQVVVSTPAVLLDAMTHGFVRVSRLGLIIFDEAHHCTRNHPANSVMRYFYHPTRAKSGPNAVPRILGLTASAGSDRDELRTLEDNLNSVCTTPQVHRHELLEHTHRPRLQRVLYAPQAVQGASLCGGTEKALRVLMTGNTYCSEQLKKFYRRVAHISTELGPCAADYFIWESTQQLRGGALYTSLTVDMDDEERKYLIDILSKLPAPEFNIQSTNPADFPVSPKFEALISFLLSTDESGFSGLIFVQQRATVAVMARLLSVHPSTRDRFRTDGFIGMSNSTKKNEILGDLLTVKMQRDTLDDFRDGRKNLIVATNVLEEGIDVSACSVVVCYDKPQNLKSLVQQRGRARRQHSTYAIVLSTEDDVSSLDKWHNVEKAMEEAYQEDRSRLEELRALETINEDVHAQFVVESTGAILTADNAMQHLYHFCSTLPSQRRVRMKPEFTFERHEGGALKGKVTLPSCVVPSARCAEGILWLKTERAARKEAAFQAYKGLYEHGLVNNNLLPLTKSQDFTKRDRRLLGPMTEVLDQYDAWVDWAYAWMLPNVHKTRVTVRVNEDELYMNLFTPVAIPLLEPLTLFWDSESTYTLEFGMAEPISTTDESVESLRAITALYLQTTSTRWLGGKCDYTTLFSPHLHPEEWMAWLSENEGYEPASEVFCSQRSADRMGIIRDRSRYDSLLLLNRWVNGSDGLELECEPFPKRRDLLRRQTISTKGYDSDERLETPTKRHNIPADQCRISRLPAKEAVFGRFIAVIIDRLEAALVATKLCETILRDIHFNELRHVITAITTPAAEGPTHYQRYEFFGDTVLKFTVASSLYHQHPNWHEGYLAKGLQAIVENHRLAREAVDRGLGSFIISKKFNARKWSAPLISEKLDTSRDRREMSTKVLADVVEALIGAAYIDGGLAKAQACISHFLPEVQLQIPRPDCSAMSQDQDHKPHLIQQESLEEKIGYAFNDKPLLMEALTHGSCQHDASTQSYQRLEFLGDAVLDMLIVDTIIVHPTQLPQGKMTKIKAAVANASLLAFLCMEFSWPMPSRRPTTVPGAEVGMESTEHASKTLHLYTYLRHSPGTPLITNNANLDSPSNTALNRYTTLRPAILHSLRTSRTYPRELLSALNPDKFFSDIIESIIGAIFVDSGGDLTPCREFIHRLGLLQYLERILDDNIDVEHPMQKAQMGLQRVASKAGSQWKFKFYTVRVLDLDPSNPGPSSSSDSDSDSDPDVDYSAGPTYTCTIPVNGLGFDVEEVVVTGRLSREDAEVRAACVVIELLTQKGVIIEADDGAGDREEELEQAEVA</sequence>
<keyword evidence="8" id="KW-0347">Helicase</keyword>
<dbReference type="InterPro" id="IPR038248">
    <property type="entry name" value="Dicer_dimer_sf"/>
</dbReference>
<keyword evidence="13" id="KW-0464">Manganese</keyword>
<evidence type="ECO:0000256" key="15">
    <source>
        <dbReference type="PROSITE-ProRule" id="PRU00657"/>
    </source>
</evidence>
<dbReference type="GO" id="GO:0046872">
    <property type="term" value="F:metal ion binding"/>
    <property type="evidence" value="ECO:0007669"/>
    <property type="project" value="UniProtKB-KW"/>
</dbReference>
<dbReference type="RefSeq" id="XP_040699387.1">
    <property type="nucleotide sequence ID" value="XM_040842747.1"/>
</dbReference>
<comment type="cofactor">
    <cofactor evidence="1">
        <name>Mn(2+)</name>
        <dbReference type="ChEBI" id="CHEBI:29035"/>
    </cofactor>
</comment>
<dbReference type="SUPFAM" id="SSF52540">
    <property type="entry name" value="P-loop containing nucleoside triphosphate hydrolases"/>
    <property type="match status" value="1"/>
</dbReference>
<comment type="function">
    <text evidence="14">Dicer-like endonuclease involved in cleaving double-stranded RNA in the RNA interference (RNAi) pathway. Produces 21 to 25 bp dsRNAs (siRNAs) which target the selective destruction of homologous RNAs leading to sequence-specific suppression of gene expression, called post-transcriptional gene silencing (PTGS). Part of a broad host defense response against viral infection and transposons.</text>
</comment>
<evidence type="ECO:0000256" key="1">
    <source>
        <dbReference type="ARBA" id="ARBA00001936"/>
    </source>
</evidence>
<dbReference type="PROSITE" id="PS50142">
    <property type="entry name" value="RNASE_3_2"/>
    <property type="match status" value="2"/>
</dbReference>
<dbReference type="SMART" id="SM00490">
    <property type="entry name" value="HELICc"/>
    <property type="match status" value="1"/>
</dbReference>
<feature type="compositionally biased region" description="Low complexity" evidence="16">
    <location>
        <begin position="1318"/>
        <end position="1327"/>
    </location>
</feature>
<dbReference type="GO" id="GO:0005737">
    <property type="term" value="C:cytoplasm"/>
    <property type="evidence" value="ECO:0007669"/>
    <property type="project" value="TreeGrafter"/>
</dbReference>
<dbReference type="GeneID" id="63758820"/>
<dbReference type="PROSITE" id="PS51327">
    <property type="entry name" value="DICER_DSRBF"/>
    <property type="match status" value="1"/>
</dbReference>
<dbReference type="Gene3D" id="1.10.1520.10">
    <property type="entry name" value="Ribonuclease III domain"/>
    <property type="match status" value="2"/>
</dbReference>
<dbReference type="CDD" id="cd18034">
    <property type="entry name" value="DEXHc_dicer"/>
    <property type="match status" value="1"/>
</dbReference>
<evidence type="ECO:0000259" key="20">
    <source>
        <dbReference type="PROSITE" id="PS51327"/>
    </source>
</evidence>
<dbReference type="Pfam" id="PF00636">
    <property type="entry name" value="Ribonuclease_3"/>
    <property type="match status" value="2"/>
</dbReference>
<dbReference type="Pfam" id="PF00271">
    <property type="entry name" value="Helicase_C"/>
    <property type="match status" value="1"/>
</dbReference>
<dbReference type="Pfam" id="PF00270">
    <property type="entry name" value="DEAD"/>
    <property type="match status" value="1"/>
</dbReference>
<dbReference type="Gene3D" id="3.40.50.300">
    <property type="entry name" value="P-loop containing nucleotide triphosphate hydrolases"/>
    <property type="match status" value="2"/>
</dbReference>
<gene>
    <name evidence="21" type="ORF">ASPSYDRAFT_158697</name>
</gene>
<organism evidence="21 22">
    <name type="scientific">Aspergillus sydowii CBS 593.65</name>
    <dbReference type="NCBI Taxonomy" id="1036612"/>
    <lineage>
        <taxon>Eukaryota</taxon>
        <taxon>Fungi</taxon>
        <taxon>Dikarya</taxon>
        <taxon>Ascomycota</taxon>
        <taxon>Pezizomycotina</taxon>
        <taxon>Eurotiomycetes</taxon>
        <taxon>Eurotiomycetidae</taxon>
        <taxon>Eurotiales</taxon>
        <taxon>Aspergillaceae</taxon>
        <taxon>Aspergillus</taxon>
        <taxon>Aspergillus subgen. Nidulantes</taxon>
    </lineage>
</organism>
<evidence type="ECO:0000256" key="5">
    <source>
        <dbReference type="ARBA" id="ARBA00022737"/>
    </source>
</evidence>
<dbReference type="GO" id="GO:0050688">
    <property type="term" value="P:regulation of defense response to virus"/>
    <property type="evidence" value="ECO:0007669"/>
    <property type="project" value="UniProtKB-KW"/>
</dbReference>
<comment type="similarity">
    <text evidence="15">Belongs to the helicase family. Dicer subfamily.</text>
</comment>
<feature type="domain" description="Dicer dsRNA-binding fold" evidence="20">
    <location>
        <begin position="533"/>
        <end position="627"/>
    </location>
</feature>
<dbReference type="SMART" id="SM00535">
    <property type="entry name" value="RIBOc"/>
    <property type="match status" value="2"/>
</dbReference>
<keyword evidence="11 15" id="KW-0694">RNA-binding</keyword>
<keyword evidence="4" id="KW-0479">Metal-binding</keyword>
<dbReference type="FunFam" id="1.10.1520.10:FF:000032">
    <property type="entry name" value="Dicer-like protein 2"/>
    <property type="match status" value="1"/>
</dbReference>